<protein>
    <submittedName>
        <fullName evidence="1">Uncharacterized protein</fullName>
    </submittedName>
</protein>
<sequence length="169" mass="20454">MPTNLIKVYNELLELLFLNEPQRIKSLTGIFERDIRNNRNFLFRQKSIYPTPAEDGDIAMEVLFNHLTRKTTNDDSKKRELDIERSCRLHWIRYHIEEKKKGNMLCFSTREPKGFRTYIYDKDEKYVIILEPRCNNTNYFLLTAYPLMGKDKARDKIMKKYRHRLNEVL</sequence>
<gene>
    <name evidence="1" type="ORF">SDC9_66719</name>
</gene>
<organism evidence="1">
    <name type="scientific">bioreactor metagenome</name>
    <dbReference type="NCBI Taxonomy" id="1076179"/>
    <lineage>
        <taxon>unclassified sequences</taxon>
        <taxon>metagenomes</taxon>
        <taxon>ecological metagenomes</taxon>
    </lineage>
</organism>
<dbReference type="AlphaFoldDB" id="A0A644XVQ6"/>
<evidence type="ECO:0000313" key="1">
    <source>
        <dbReference type="EMBL" id="MPM20290.1"/>
    </source>
</evidence>
<accession>A0A644XVQ6</accession>
<proteinExistence type="predicted"/>
<reference evidence="1" key="1">
    <citation type="submission" date="2019-08" db="EMBL/GenBank/DDBJ databases">
        <authorList>
            <person name="Kucharzyk K."/>
            <person name="Murdoch R.W."/>
            <person name="Higgins S."/>
            <person name="Loffler F."/>
        </authorList>
    </citation>
    <scope>NUCLEOTIDE SEQUENCE</scope>
</reference>
<dbReference type="EMBL" id="VSSQ01003351">
    <property type="protein sequence ID" value="MPM20290.1"/>
    <property type="molecule type" value="Genomic_DNA"/>
</dbReference>
<comment type="caution">
    <text evidence="1">The sequence shown here is derived from an EMBL/GenBank/DDBJ whole genome shotgun (WGS) entry which is preliminary data.</text>
</comment>
<name>A0A644XVQ6_9ZZZZ</name>